<dbReference type="PANTHER" id="PTHR46523">
    <property type="entry name" value="DCTP PYROPHOSPHATASE 1"/>
    <property type="match status" value="1"/>
</dbReference>
<comment type="caution">
    <text evidence="2">The sequence shown here is derived from an EMBL/GenBank/DDBJ whole genome shotgun (WGS) entry which is preliminary data.</text>
</comment>
<dbReference type="Gene3D" id="1.10.287.1080">
    <property type="entry name" value="MazG-like"/>
    <property type="match status" value="1"/>
</dbReference>
<organism evidence="2 3">
    <name type="scientific">Murinocardiopsis flavida</name>
    <dbReference type="NCBI Taxonomy" id="645275"/>
    <lineage>
        <taxon>Bacteria</taxon>
        <taxon>Bacillati</taxon>
        <taxon>Actinomycetota</taxon>
        <taxon>Actinomycetes</taxon>
        <taxon>Streptosporangiales</taxon>
        <taxon>Nocardiopsidaceae</taxon>
        <taxon>Murinocardiopsis</taxon>
    </lineage>
</organism>
<dbReference type="GO" id="GO:0047429">
    <property type="term" value="F:nucleoside triphosphate diphosphatase activity"/>
    <property type="evidence" value="ECO:0007669"/>
    <property type="project" value="InterPro"/>
</dbReference>
<accession>A0A2P8DET7</accession>
<dbReference type="GO" id="GO:0009143">
    <property type="term" value="P:nucleoside triphosphate catabolic process"/>
    <property type="evidence" value="ECO:0007669"/>
    <property type="project" value="InterPro"/>
</dbReference>
<dbReference type="InterPro" id="IPR025984">
    <property type="entry name" value="DCTPP"/>
</dbReference>
<dbReference type="AlphaFoldDB" id="A0A2P8DET7"/>
<dbReference type="SUPFAM" id="SSF101386">
    <property type="entry name" value="all-alpha NTP pyrophosphatases"/>
    <property type="match status" value="1"/>
</dbReference>
<dbReference type="PANTHER" id="PTHR46523:SF1">
    <property type="entry name" value="DCTP PYROPHOSPHATASE 1"/>
    <property type="match status" value="1"/>
</dbReference>
<keyword evidence="3" id="KW-1185">Reference proteome</keyword>
<dbReference type="EMBL" id="PYGA01000014">
    <property type="protein sequence ID" value="PSK95697.1"/>
    <property type="molecule type" value="Genomic_DNA"/>
</dbReference>
<dbReference type="Proteomes" id="UP000240542">
    <property type="component" value="Unassembled WGS sequence"/>
</dbReference>
<reference evidence="2 3" key="1">
    <citation type="submission" date="2018-03" db="EMBL/GenBank/DDBJ databases">
        <title>Genomic Encyclopedia of Archaeal and Bacterial Type Strains, Phase II (KMG-II): from individual species to whole genera.</title>
        <authorList>
            <person name="Goeker M."/>
        </authorList>
    </citation>
    <scope>NUCLEOTIDE SEQUENCE [LARGE SCALE GENOMIC DNA]</scope>
    <source>
        <strain evidence="2 3">DSM 45312</strain>
    </source>
</reference>
<evidence type="ECO:0000256" key="1">
    <source>
        <dbReference type="SAM" id="MobiDB-lite"/>
    </source>
</evidence>
<feature type="region of interest" description="Disordered" evidence="1">
    <location>
        <begin position="95"/>
        <end position="145"/>
    </location>
</feature>
<dbReference type="CDD" id="cd11537">
    <property type="entry name" value="NTP-PPase_RS21-C6_like"/>
    <property type="match status" value="1"/>
</dbReference>
<keyword evidence="2" id="KW-0378">Hydrolase</keyword>
<evidence type="ECO:0000313" key="3">
    <source>
        <dbReference type="Proteomes" id="UP000240542"/>
    </source>
</evidence>
<dbReference type="InterPro" id="IPR052555">
    <property type="entry name" value="dCTP_Pyrophosphatase"/>
</dbReference>
<proteinExistence type="predicted"/>
<evidence type="ECO:0000313" key="2">
    <source>
        <dbReference type="EMBL" id="PSK95697.1"/>
    </source>
</evidence>
<sequence>MQDLLADFAARRDWEQFHTPKNLAMALSGEAGELAAEFQWLTPEQAVAVMSDPAKAEAVRLEMADVFSYLLRLATVLDIDLDQSVRDKVAINETRFPPKLGDDGRRVAEGVGEQGEQGQHDRRQEQQLQEGEAHQVAGAQREDAQ</sequence>
<gene>
    <name evidence="2" type="ORF">CLV63_114130</name>
</gene>
<name>A0A2P8DET7_9ACTN</name>
<protein>
    <submittedName>
        <fullName evidence="2">NTP pyrophosphatase (Non-canonical NTP hydrolase)</fullName>
    </submittedName>
</protein>